<proteinExistence type="predicted"/>
<evidence type="ECO:0000313" key="1">
    <source>
        <dbReference type="EMBL" id="CAG6686757.1"/>
    </source>
</evidence>
<accession>A0A8D8TME5</accession>
<sequence>MGEYLQIVTVMWEYLLPSECNCDRGVPTDCICDGGVPTECNCDGGVPSECNCDGGDPTECNCDGGVPKALEVYYSNSTLDLVFIVYYSLFTGLMSRIVNPPLLISPPIVVYILPPS</sequence>
<dbReference type="AlphaFoldDB" id="A0A8D8TME5"/>
<organism evidence="1">
    <name type="scientific">Cacopsylla melanoneura</name>
    <dbReference type="NCBI Taxonomy" id="428564"/>
    <lineage>
        <taxon>Eukaryota</taxon>
        <taxon>Metazoa</taxon>
        <taxon>Ecdysozoa</taxon>
        <taxon>Arthropoda</taxon>
        <taxon>Hexapoda</taxon>
        <taxon>Insecta</taxon>
        <taxon>Pterygota</taxon>
        <taxon>Neoptera</taxon>
        <taxon>Paraneoptera</taxon>
        <taxon>Hemiptera</taxon>
        <taxon>Sternorrhyncha</taxon>
        <taxon>Psylloidea</taxon>
        <taxon>Psyllidae</taxon>
        <taxon>Psyllinae</taxon>
        <taxon>Cacopsylla</taxon>
    </lineage>
</organism>
<dbReference type="EMBL" id="HBUF01278153">
    <property type="protein sequence ID" value="CAG6686757.1"/>
    <property type="molecule type" value="Transcribed_RNA"/>
</dbReference>
<reference evidence="1" key="1">
    <citation type="submission" date="2021-05" db="EMBL/GenBank/DDBJ databases">
        <authorList>
            <person name="Alioto T."/>
            <person name="Alioto T."/>
            <person name="Gomez Garrido J."/>
        </authorList>
    </citation>
    <scope>NUCLEOTIDE SEQUENCE</scope>
</reference>
<name>A0A8D8TME5_9HEMI</name>
<protein>
    <submittedName>
        <fullName evidence="1">Uncharacterized protein</fullName>
    </submittedName>
</protein>